<dbReference type="Gene3D" id="1.10.10.10">
    <property type="entry name" value="Winged helix-like DNA-binding domain superfamily/Winged helix DNA-binding domain"/>
    <property type="match status" value="1"/>
</dbReference>
<comment type="similarity">
    <text evidence="1">Belongs to the LysR transcriptional regulatory family.</text>
</comment>
<keyword evidence="3" id="KW-0238">DNA-binding</keyword>
<dbReference type="KEGG" id="dac:Daci_0259"/>
<dbReference type="PANTHER" id="PTHR30537">
    <property type="entry name" value="HTH-TYPE TRANSCRIPTIONAL REGULATOR"/>
    <property type="match status" value="1"/>
</dbReference>
<dbReference type="EMBL" id="CP000884">
    <property type="protein sequence ID" value="ABX32905.1"/>
    <property type="molecule type" value="Genomic_DNA"/>
</dbReference>
<dbReference type="Pfam" id="PF03466">
    <property type="entry name" value="LysR_substrate"/>
    <property type="match status" value="1"/>
</dbReference>
<keyword evidence="4" id="KW-0804">Transcription</keyword>
<evidence type="ECO:0000256" key="2">
    <source>
        <dbReference type="ARBA" id="ARBA00023015"/>
    </source>
</evidence>
<dbReference type="Pfam" id="PF00126">
    <property type="entry name" value="HTH_1"/>
    <property type="match status" value="1"/>
</dbReference>
<protein>
    <submittedName>
        <fullName evidence="6">Transcriptional regulator, LysR family</fullName>
    </submittedName>
</protein>
<dbReference type="GO" id="GO:0003677">
    <property type="term" value="F:DNA binding"/>
    <property type="evidence" value="ECO:0007669"/>
    <property type="project" value="UniProtKB-KW"/>
</dbReference>
<dbReference type="HOGENOM" id="CLU_039613_16_2_4"/>
<keyword evidence="2" id="KW-0805">Transcription regulation</keyword>
<gene>
    <name evidence="6" type="ordered locus">Daci_0259</name>
</gene>
<dbReference type="STRING" id="398578.Daci_0259"/>
<reference evidence="6 7" key="1">
    <citation type="journal article" date="2004" name="Appl. Environ. Microbiol.">
        <title>Mineralization of individual congeners of linear alkylbenzenesulfonate by defined pairs of heterotrophic bacteria.</title>
        <authorList>
            <person name="Schleheck D."/>
            <person name="Knepper T.P."/>
            <person name="Fischer K."/>
            <person name="Cook A.M."/>
        </authorList>
    </citation>
    <scope>NUCLEOTIDE SEQUENCE [LARGE SCALE GENOMIC DNA]</scope>
    <source>
        <strain evidence="7">DSM 14801 / SPH-1</strain>
    </source>
</reference>
<dbReference type="Proteomes" id="UP000000784">
    <property type="component" value="Chromosome"/>
</dbReference>
<sequence length="330" mass="36044">MEQCSESPRAPRPGAKDNMDRLQTMRVFQTVADEAGFSAAARRLDMSVPTVTRLVADLEQHLGTRLLQRTTRSVSLTEAGEAYLERVRGILADVEDAFSLAQAHTLELSGAVRVLTPPVFAEHVLAPLVADFHRLHPRICIEVFVESASEAAVGEYDITFLNAEEGYDGNVVARPIVTTCGLACASPEYLDAHGVPAVPEDLAGHQCLLRRRAQGRSDVLRLRRLDGNAGEAEVAVQPVLVANHTGTLLRATLDGAGISTQPLDLIARHLRSGRLRHVLPEWTTGHFTLYATLPTRKFMPARVRSFLDFVAEHTQRSMQGLPANLPALSI</sequence>
<dbReference type="InterPro" id="IPR036388">
    <property type="entry name" value="WH-like_DNA-bd_sf"/>
</dbReference>
<dbReference type="InterPro" id="IPR005119">
    <property type="entry name" value="LysR_subst-bd"/>
</dbReference>
<dbReference type="SUPFAM" id="SSF46785">
    <property type="entry name" value="Winged helix' DNA-binding domain"/>
    <property type="match status" value="1"/>
</dbReference>
<dbReference type="AlphaFoldDB" id="A9BQV0"/>
<dbReference type="InterPro" id="IPR036390">
    <property type="entry name" value="WH_DNA-bd_sf"/>
</dbReference>
<proteinExistence type="inferred from homology"/>
<reference evidence="7" key="2">
    <citation type="submission" date="2007-11" db="EMBL/GenBank/DDBJ databases">
        <title>Complete sequence of Delftia acidovorans DSM 14801 / SPH-1.</title>
        <authorList>
            <person name="Copeland A."/>
            <person name="Lucas S."/>
            <person name="Lapidus A."/>
            <person name="Barry K."/>
            <person name="Glavina del Rio T."/>
            <person name="Dalin E."/>
            <person name="Tice H."/>
            <person name="Pitluck S."/>
            <person name="Lowry S."/>
            <person name="Clum A."/>
            <person name="Schmutz J."/>
            <person name="Larimer F."/>
            <person name="Land M."/>
            <person name="Hauser L."/>
            <person name="Kyrpides N."/>
            <person name="Kim E."/>
            <person name="Schleheck D."/>
            <person name="Richardson P."/>
        </authorList>
    </citation>
    <scope>NUCLEOTIDE SEQUENCE [LARGE SCALE GENOMIC DNA]</scope>
    <source>
        <strain evidence="7">DSM 14801 / SPH-1</strain>
    </source>
</reference>
<evidence type="ECO:0000313" key="6">
    <source>
        <dbReference type="EMBL" id="ABX32905.1"/>
    </source>
</evidence>
<evidence type="ECO:0000256" key="4">
    <source>
        <dbReference type="ARBA" id="ARBA00023163"/>
    </source>
</evidence>
<keyword evidence="7" id="KW-1185">Reference proteome</keyword>
<dbReference type="PANTHER" id="PTHR30537:SF5">
    <property type="entry name" value="HTH-TYPE TRANSCRIPTIONAL ACTIVATOR TTDR-RELATED"/>
    <property type="match status" value="1"/>
</dbReference>
<dbReference type="eggNOG" id="COG0583">
    <property type="taxonomic scope" value="Bacteria"/>
</dbReference>
<accession>A9BQV0</accession>
<evidence type="ECO:0000259" key="5">
    <source>
        <dbReference type="PROSITE" id="PS50931"/>
    </source>
</evidence>
<name>A9BQV0_DELAS</name>
<evidence type="ECO:0000313" key="7">
    <source>
        <dbReference type="Proteomes" id="UP000000784"/>
    </source>
</evidence>
<feature type="domain" description="HTH lysR-type" evidence="5">
    <location>
        <begin position="20"/>
        <end position="77"/>
    </location>
</feature>
<dbReference type="CDD" id="cd08422">
    <property type="entry name" value="PBP2_CrgA_like"/>
    <property type="match status" value="1"/>
</dbReference>
<dbReference type="InterPro" id="IPR058163">
    <property type="entry name" value="LysR-type_TF_proteobact-type"/>
</dbReference>
<dbReference type="PROSITE" id="PS50931">
    <property type="entry name" value="HTH_LYSR"/>
    <property type="match status" value="1"/>
</dbReference>
<evidence type="ECO:0000256" key="3">
    <source>
        <dbReference type="ARBA" id="ARBA00023125"/>
    </source>
</evidence>
<dbReference type="GO" id="GO:0003700">
    <property type="term" value="F:DNA-binding transcription factor activity"/>
    <property type="evidence" value="ECO:0007669"/>
    <property type="project" value="InterPro"/>
</dbReference>
<evidence type="ECO:0000256" key="1">
    <source>
        <dbReference type="ARBA" id="ARBA00009437"/>
    </source>
</evidence>
<organism evidence="6 7">
    <name type="scientific">Delftia acidovorans (strain DSM 14801 / SPH-1)</name>
    <dbReference type="NCBI Taxonomy" id="398578"/>
    <lineage>
        <taxon>Bacteria</taxon>
        <taxon>Pseudomonadati</taxon>
        <taxon>Pseudomonadota</taxon>
        <taxon>Betaproteobacteria</taxon>
        <taxon>Burkholderiales</taxon>
        <taxon>Comamonadaceae</taxon>
        <taxon>Delftia</taxon>
    </lineage>
</organism>
<dbReference type="InterPro" id="IPR000847">
    <property type="entry name" value="LysR_HTH_N"/>
</dbReference>
<dbReference type="Gene3D" id="3.40.190.290">
    <property type="match status" value="1"/>
</dbReference>
<dbReference type="FunFam" id="1.10.10.10:FF:000001">
    <property type="entry name" value="LysR family transcriptional regulator"/>
    <property type="match status" value="1"/>
</dbReference>
<dbReference type="SUPFAM" id="SSF53850">
    <property type="entry name" value="Periplasmic binding protein-like II"/>
    <property type="match status" value="1"/>
</dbReference>